<dbReference type="RefSeq" id="WP_203629014.1">
    <property type="nucleotide sequence ID" value="NZ_BNJR01000004.1"/>
</dbReference>
<dbReference type="PANTHER" id="PTHR47359:SF3">
    <property type="entry name" value="NLP_P60 DOMAIN-CONTAINING PROTEIN-RELATED"/>
    <property type="match status" value="1"/>
</dbReference>
<sequence length="1314" mass="141334">MAESKELKHAGIGVDLNMNGLEDLRKASSMVDDLKAAFKDFDHVTEQFRNSFSGFGGKSSREFNQIQDSIKGTIEGMGYFNKATTRTTDAIHQQNSEMRRMKDSVKAASDEMQRMPKHVLTEINQSTDNITKSTNKGSDAIKNYSNHVDKAHQRMKRLHDIIFGSFVGTAVSNGLQTMASGIEGVVKSGYELAEGGEQIRAQWENIGLSKKQAKGMTDEIGVIRGQSNIAGTAIDAMQKKFYALTNSDSQAKKFTNEISAFGSAAGKSGQQIQQIAMGVAKLGGSKNVSAGFFQRSIGQLPAFQKAIISASGMTTKAFNDQLKNSKITGAKLQQYMTTAAKMSSKEWAAFGKTTKGQLASIVGTWQNVKSAFAAPLTEGVAKALESVDGKKGGLGDVKKQLQGIAKALGAKVGNYLGDAIKFLVKNRKPLTEIAKSVFSIGKNLAVGAWKPISAIIRSIGGNSGKASKGIRGIANGIKNVAEQKNAIRGIGSAMVAAFAGKKLLEMTLGMFNLRKRILEFTGATRIMDAAIKAAPWAIWITAIVGVIAILTKLYKHDKKFRTFVNGIVKEARKLAKDVTKQFGNLWKDAQRIFKTGFKVIERVTNTWIDILTGNWKNLRKDISRVGESLWKLLKNIFKSGLDWINDLTGGRLNDTIKLFSNAWHDIGKGWKSFWNGISDWFGDLWKGIVKHVQNGINDVIKVLNSGIGGIDSVIHMFGGKSNAIGKIGYVHFASGTGMLSNQRQEITRPTLAMLNDGHDSPETGNREMLIHPNGMSELIKGTNVKRLLEPGAEVLNASETKFALSLNGIQHFAKGTGLLSSIWNGAKSVGSSVVGGVEKGIGAIGNVAGGVLKATEKVFKTVKKIIGHPIKYLTGMLTKPKGSGEVLSDFAGGFYNKMKSQASDWWKSLWGMVDLDGSAGYGSGSRGDFVREAIKLGKAASGYSEVAGKRLGPNYYDCSGLVYEALKHIGITLPGSTTGPEQAASHHISWGSGKPGDLAFWNGHVGVVTSTSGNGRMYNAENPSDGIKFAPIKGFMSGFRGLFRVPGLTDGDGKGKNEKKSAGSGMQSLIKKQVGGGFFKFMDKLASMFGDNAGGSYGNPAGDSVSRWKPYVIKALKANGFSASASQVAAWMRVIQRESNGNPKAVNHWDSNAKAGHPSEGLVQTIGPTFNAYKFKGHGNIFNGYDDLLAGINYMKHIYGKGASAFARVSGPEGYAKGGRIQKNQLAKVNEDGWELFKPDTGGLMIPHEASEKIINGKKTATIDARTNVTIQGGEDMSDSTLNKLYEVLNKANDEKIAKFHQQLGFNDDGGITV</sequence>
<dbReference type="Gene3D" id="3.90.1720.10">
    <property type="entry name" value="endopeptidase domain like (from Nostoc punctiforme)"/>
    <property type="match status" value="1"/>
</dbReference>
<comment type="similarity">
    <text evidence="1">Belongs to the peptidase C40 family.</text>
</comment>
<dbReference type="Proteomes" id="UP000604765">
    <property type="component" value="Unassembled WGS sequence"/>
</dbReference>
<evidence type="ECO:0000259" key="5">
    <source>
        <dbReference type="PROSITE" id="PS51935"/>
    </source>
</evidence>
<dbReference type="PANTHER" id="PTHR47359">
    <property type="entry name" value="PEPTIDOGLYCAN DL-ENDOPEPTIDASE CWLO"/>
    <property type="match status" value="1"/>
</dbReference>
<proteinExistence type="inferred from homology"/>
<dbReference type="SUPFAM" id="SSF53955">
    <property type="entry name" value="Lysozyme-like"/>
    <property type="match status" value="1"/>
</dbReference>
<gene>
    <name evidence="6" type="ORF">YK48G_03900</name>
</gene>
<dbReference type="Pfam" id="PF00877">
    <property type="entry name" value="NLPC_P60"/>
    <property type="match status" value="1"/>
</dbReference>
<feature type="domain" description="NlpC/P60" evidence="5">
    <location>
        <begin position="927"/>
        <end position="1049"/>
    </location>
</feature>
<keyword evidence="2" id="KW-0645">Protease</keyword>
<name>A0ABQ3VVQ7_9LACO</name>
<dbReference type="CDD" id="cd13402">
    <property type="entry name" value="LT_TF-like"/>
    <property type="match status" value="1"/>
</dbReference>
<dbReference type="SUPFAM" id="SSF54001">
    <property type="entry name" value="Cysteine proteinases"/>
    <property type="match status" value="1"/>
</dbReference>
<keyword evidence="7" id="KW-1185">Reference proteome</keyword>
<dbReference type="EMBL" id="BNJR01000004">
    <property type="protein sequence ID" value="GHP12965.1"/>
    <property type="molecule type" value="Genomic_DNA"/>
</dbReference>
<evidence type="ECO:0000313" key="6">
    <source>
        <dbReference type="EMBL" id="GHP12965.1"/>
    </source>
</evidence>
<keyword evidence="3" id="KW-0378">Hydrolase</keyword>
<dbReference type="Pfam" id="PF01464">
    <property type="entry name" value="SLT"/>
    <property type="match status" value="1"/>
</dbReference>
<keyword evidence="4" id="KW-0788">Thiol protease</keyword>
<dbReference type="PROSITE" id="PS51935">
    <property type="entry name" value="NLPC_P60"/>
    <property type="match status" value="1"/>
</dbReference>
<dbReference type="InterPro" id="IPR008258">
    <property type="entry name" value="Transglycosylase_SLT_dom_1"/>
</dbReference>
<dbReference type="InterPro" id="IPR000064">
    <property type="entry name" value="NLP_P60_dom"/>
</dbReference>
<evidence type="ECO:0000256" key="4">
    <source>
        <dbReference type="ARBA" id="ARBA00022807"/>
    </source>
</evidence>
<evidence type="ECO:0000256" key="2">
    <source>
        <dbReference type="ARBA" id="ARBA00022670"/>
    </source>
</evidence>
<dbReference type="Gene3D" id="1.10.287.950">
    <property type="entry name" value="Methyl-accepting chemotaxis protein"/>
    <property type="match status" value="1"/>
</dbReference>
<dbReference type="InterPro" id="IPR038765">
    <property type="entry name" value="Papain-like_cys_pep_sf"/>
</dbReference>
<evidence type="ECO:0000256" key="1">
    <source>
        <dbReference type="ARBA" id="ARBA00007074"/>
    </source>
</evidence>
<evidence type="ECO:0000313" key="7">
    <source>
        <dbReference type="Proteomes" id="UP000604765"/>
    </source>
</evidence>
<dbReference type="InterPro" id="IPR023346">
    <property type="entry name" value="Lysozyme-like_dom_sf"/>
</dbReference>
<comment type="caution">
    <text evidence="6">The sequence shown here is derived from an EMBL/GenBank/DDBJ whole genome shotgun (WGS) entry which is preliminary data.</text>
</comment>
<evidence type="ECO:0000256" key="3">
    <source>
        <dbReference type="ARBA" id="ARBA00022801"/>
    </source>
</evidence>
<organism evidence="6 7">
    <name type="scientific">Lentilactobacillus fungorum</name>
    <dbReference type="NCBI Taxonomy" id="2201250"/>
    <lineage>
        <taxon>Bacteria</taxon>
        <taxon>Bacillati</taxon>
        <taxon>Bacillota</taxon>
        <taxon>Bacilli</taxon>
        <taxon>Lactobacillales</taxon>
        <taxon>Lactobacillaceae</taxon>
        <taxon>Lentilactobacillus</taxon>
    </lineage>
</organism>
<protein>
    <recommendedName>
        <fullName evidence="5">NlpC/P60 domain-containing protein</fullName>
    </recommendedName>
</protein>
<dbReference type="InterPro" id="IPR051794">
    <property type="entry name" value="PG_Endopeptidase_C40"/>
</dbReference>
<reference evidence="6 7" key="1">
    <citation type="journal article" date="2021" name="Int. J. Syst. Evol. Microbiol.">
        <title>Lentilactobacillus fungorum sp. nov., isolated from spent mushroom substrates.</title>
        <authorList>
            <person name="Tohno M."/>
            <person name="Tanizawa Y."/>
            <person name="Kojima Y."/>
            <person name="Sakamoto M."/>
            <person name="Ohkuma M."/>
            <person name="Kobayashi H."/>
        </authorList>
    </citation>
    <scope>NUCLEOTIDE SEQUENCE [LARGE SCALE GENOMIC DNA]</scope>
    <source>
        <strain evidence="6 7">YK48G</strain>
    </source>
</reference>
<dbReference type="Gene3D" id="1.10.530.10">
    <property type="match status" value="1"/>
</dbReference>
<accession>A0ABQ3VVQ7</accession>